<feature type="transmembrane region" description="Helical" evidence="1">
    <location>
        <begin position="200"/>
        <end position="219"/>
    </location>
</feature>
<keyword evidence="1" id="KW-0472">Membrane</keyword>
<evidence type="ECO:0000313" key="2">
    <source>
        <dbReference type="EMBL" id="QEX25065.1"/>
    </source>
</evidence>
<keyword evidence="1" id="KW-1133">Transmembrane helix</keyword>
<dbReference type="KEGG" id="hadh:FRZ61_50100"/>
<gene>
    <name evidence="2" type="ORF">FRZ61_50100</name>
</gene>
<dbReference type="EMBL" id="CP042582">
    <property type="protein sequence ID" value="QEX25065.1"/>
    <property type="molecule type" value="Genomic_DNA"/>
</dbReference>
<organism evidence="2 3">
    <name type="scientific">Hypericibacter adhaerens</name>
    <dbReference type="NCBI Taxonomy" id="2602016"/>
    <lineage>
        <taxon>Bacteria</taxon>
        <taxon>Pseudomonadati</taxon>
        <taxon>Pseudomonadota</taxon>
        <taxon>Alphaproteobacteria</taxon>
        <taxon>Rhodospirillales</taxon>
        <taxon>Dongiaceae</taxon>
        <taxon>Hypericibacter</taxon>
    </lineage>
</organism>
<evidence type="ECO:0008006" key="4">
    <source>
        <dbReference type="Google" id="ProtNLM"/>
    </source>
</evidence>
<reference evidence="2 3" key="1">
    <citation type="submission" date="2019-08" db="EMBL/GenBank/DDBJ databases">
        <title>Hyperibacter terrae gen. nov., sp. nov. and Hyperibacter viscosus sp. nov., two new members in the family Rhodospirillaceae isolated from the rhizosphere of Hypericum perforatum.</title>
        <authorList>
            <person name="Noviana Z."/>
        </authorList>
    </citation>
    <scope>NUCLEOTIDE SEQUENCE [LARGE SCALE GENOMIC DNA]</scope>
    <source>
        <strain evidence="2 3">R5959</strain>
    </source>
</reference>
<name>A0A5J6N7J5_9PROT</name>
<sequence length="225" mass="24607">MSEWWSYRPQDFLLFSPRAYWRLFELQNEALWPLHLPMLAVAAAILVLVLRRSSSYASAIPPLLAAIWLFVGWSFLWSRYAAINWAIDYVAPLFLLEAALLLIAGTAWGGLAFDRGGVPRGIGLLLAFLGVVAYPLLPAVFGRAWPEAEIFGLAPDPTAIATLGFLLAARGRLLGLLFPIPLLWLLFSAATLGTMGETQAWLPLLSVLLALAGLFRFAAVTSAPE</sequence>
<evidence type="ECO:0000313" key="3">
    <source>
        <dbReference type="Proteomes" id="UP000325797"/>
    </source>
</evidence>
<dbReference type="AlphaFoldDB" id="A0A5J6N7J5"/>
<dbReference type="OrthoDB" id="581693at2"/>
<dbReference type="InterPro" id="IPR045708">
    <property type="entry name" value="DUF6064"/>
</dbReference>
<dbReference type="Pfam" id="PF19540">
    <property type="entry name" value="DUF6064"/>
    <property type="match status" value="1"/>
</dbReference>
<keyword evidence="3" id="KW-1185">Reference proteome</keyword>
<dbReference type="Proteomes" id="UP000325797">
    <property type="component" value="Chromosome"/>
</dbReference>
<proteinExistence type="predicted"/>
<feature type="transmembrane region" description="Helical" evidence="1">
    <location>
        <begin position="89"/>
        <end position="111"/>
    </location>
</feature>
<feature type="transmembrane region" description="Helical" evidence="1">
    <location>
        <begin position="176"/>
        <end position="194"/>
    </location>
</feature>
<feature type="transmembrane region" description="Helical" evidence="1">
    <location>
        <begin position="123"/>
        <end position="144"/>
    </location>
</feature>
<evidence type="ECO:0000256" key="1">
    <source>
        <dbReference type="SAM" id="Phobius"/>
    </source>
</evidence>
<feature type="transmembrane region" description="Helical" evidence="1">
    <location>
        <begin position="30"/>
        <end position="50"/>
    </location>
</feature>
<keyword evidence="1" id="KW-0812">Transmembrane</keyword>
<protein>
    <recommendedName>
        <fullName evidence="4">MFS transporter permease</fullName>
    </recommendedName>
</protein>
<accession>A0A5J6N7J5</accession>
<dbReference type="RefSeq" id="WP_151120354.1">
    <property type="nucleotide sequence ID" value="NZ_CP042582.1"/>
</dbReference>
<feature type="transmembrane region" description="Helical" evidence="1">
    <location>
        <begin position="62"/>
        <end position="83"/>
    </location>
</feature>